<accession>A0A450S9B1</accession>
<dbReference type="EMBL" id="CAADFA010000061">
    <property type="protein sequence ID" value="VFJ48625.1"/>
    <property type="molecule type" value="Genomic_DNA"/>
</dbReference>
<organism evidence="3">
    <name type="scientific">Candidatus Kentrum sp. FM</name>
    <dbReference type="NCBI Taxonomy" id="2126340"/>
    <lineage>
        <taxon>Bacteria</taxon>
        <taxon>Pseudomonadati</taxon>
        <taxon>Pseudomonadota</taxon>
        <taxon>Gammaproteobacteria</taxon>
        <taxon>Candidatus Kentrum</taxon>
    </lineage>
</organism>
<evidence type="ECO:0000313" key="4">
    <source>
        <dbReference type="EMBL" id="VFK08070.1"/>
    </source>
</evidence>
<keyword evidence="1" id="KW-0732">Signal</keyword>
<name>A0A450S9B1_9GAMM</name>
<dbReference type="EMBL" id="CAADFL010000058">
    <property type="protein sequence ID" value="VFK08070.1"/>
    <property type="molecule type" value="Genomic_DNA"/>
</dbReference>
<sequence length="143" mass="16253">MFIMTTKPTMAGRLFLYCFLLALVPGSDALQARDISPVLDGDVESILDKFERCTYIHPIEQGPVPLLEGLLGLSKRLAPEDLARAWFGAFREPRYGRIGEELRRGIADEKHWARSLEQAQNDITYLDGITDFEWVHSQKMISV</sequence>
<evidence type="ECO:0008006" key="5">
    <source>
        <dbReference type="Google" id="ProtNLM"/>
    </source>
</evidence>
<reference evidence="3" key="1">
    <citation type="submission" date="2019-02" db="EMBL/GenBank/DDBJ databases">
        <authorList>
            <person name="Gruber-Vodicka R. H."/>
            <person name="Seah K. B. B."/>
        </authorList>
    </citation>
    <scope>NUCLEOTIDE SEQUENCE</scope>
    <source>
        <strain evidence="2">BECK_BZ163</strain>
        <strain evidence="4">BECK_BZ164</strain>
        <strain evidence="3">BECK_BZ165</strain>
    </source>
</reference>
<protein>
    <recommendedName>
        <fullName evidence="5">DUF1549 domain-containing protein</fullName>
    </recommendedName>
</protein>
<proteinExistence type="predicted"/>
<dbReference type="EMBL" id="CAADEZ010000045">
    <property type="protein sequence ID" value="VFJ47247.1"/>
    <property type="molecule type" value="Genomic_DNA"/>
</dbReference>
<feature type="chain" id="PRO_5036113347" description="DUF1549 domain-containing protein" evidence="1">
    <location>
        <begin position="30"/>
        <end position="143"/>
    </location>
</feature>
<evidence type="ECO:0000313" key="2">
    <source>
        <dbReference type="EMBL" id="VFJ47247.1"/>
    </source>
</evidence>
<evidence type="ECO:0000313" key="3">
    <source>
        <dbReference type="EMBL" id="VFJ48625.1"/>
    </source>
</evidence>
<feature type="signal peptide" evidence="1">
    <location>
        <begin position="1"/>
        <end position="29"/>
    </location>
</feature>
<evidence type="ECO:0000256" key="1">
    <source>
        <dbReference type="SAM" id="SignalP"/>
    </source>
</evidence>
<dbReference type="AlphaFoldDB" id="A0A450S9B1"/>
<gene>
    <name evidence="2" type="ORF">BECKFM1743A_GA0114220_1004515</name>
    <name evidence="4" type="ORF">BECKFM1743B_GA0114221_1005813</name>
    <name evidence="3" type="ORF">BECKFM1743C_GA0114222_1006114</name>
</gene>